<dbReference type="Proteomes" id="UP000264883">
    <property type="component" value="Chromosome"/>
</dbReference>
<name>A0A343JBE6_9CLOT</name>
<reference evidence="1 2" key="1">
    <citation type="submission" date="2016-08" db="EMBL/GenBank/DDBJ databases">
        <title>Complete Genome Sequence Of The Indigo Reducing Clostridium isatidis DSM15098.</title>
        <authorList>
            <person name="Little G.T."/>
            <person name="Minton N.P."/>
        </authorList>
    </citation>
    <scope>NUCLEOTIDE SEQUENCE [LARGE SCALE GENOMIC DNA]</scope>
    <source>
        <strain evidence="1 2">DSM 15098</strain>
    </source>
</reference>
<evidence type="ECO:0000313" key="2">
    <source>
        <dbReference type="Proteomes" id="UP000264883"/>
    </source>
</evidence>
<organism evidence="1 2">
    <name type="scientific">Clostridium isatidis</name>
    <dbReference type="NCBI Taxonomy" id="182773"/>
    <lineage>
        <taxon>Bacteria</taxon>
        <taxon>Bacillati</taxon>
        <taxon>Bacillota</taxon>
        <taxon>Clostridia</taxon>
        <taxon>Eubacteriales</taxon>
        <taxon>Clostridiaceae</taxon>
        <taxon>Clostridium</taxon>
    </lineage>
</organism>
<keyword evidence="2" id="KW-1185">Reference proteome</keyword>
<dbReference type="RefSeq" id="WP_119864992.1">
    <property type="nucleotide sequence ID" value="NZ_CP016786.1"/>
</dbReference>
<evidence type="ECO:0000313" key="1">
    <source>
        <dbReference type="EMBL" id="ASW42854.1"/>
    </source>
</evidence>
<sequence length="252" mass="29958">MIKEIILKKIINQGIDSIERKINKVYFQNNNYEKWEKSFSRVGEYSECITKEACIELSRHRTIRRYYYLTFDTSLNSFPMEDFIIALAMEFKDYNIDLEINNIIGLGEAFIEEWKSEVSKDVNCRNVTCFNNSKAILNKQYIISIIEDSEKLIRKFYNSFEEVNGLDIIRVYYREPGKTWLEHKPKYSVEISVNLNKGLPLGFTRIGYDYELLHEESAQKLKVSYLSEDNKREVLRINRVECPNESKIIWAY</sequence>
<dbReference type="KEGG" id="cia:BEN51_05030"/>
<proteinExistence type="predicted"/>
<accession>A0A343JBE6</accession>
<dbReference type="EMBL" id="CP016786">
    <property type="protein sequence ID" value="ASW42854.1"/>
    <property type="molecule type" value="Genomic_DNA"/>
</dbReference>
<dbReference type="AlphaFoldDB" id="A0A343JBE6"/>
<protein>
    <submittedName>
        <fullName evidence="1">Uncharacterized protein</fullName>
    </submittedName>
</protein>
<gene>
    <name evidence="1" type="ORF">BEN51_05030</name>
</gene>
<dbReference type="OrthoDB" id="2084738at2"/>